<sequence>MSRESLHIEITWDYEADLIVVGSGAAGLTASIEARKQGMSVIVVESQPSFGGTSIICGGGIVIPNTPMQRRQGIVDSVDAMYNDMVSMTRTDNNPENLRVYCEQSERLWDWLEGQDVEFIDEPLVGVGAQSVPRIHYVNARKMCETLYGNACEAGAVFHFGVKGLQLIQEPVTKRVLGMRAEGTDGHSVWYRAHKAVVVATGGYSRNTQLLNQHIFGEGAENIACETAPGDDGSGLVMCMEAGADTRHLGYCSLYTQQHPDGDGSVGCAMYHVGAILVNRAGRRFVNEAQGFEGVWEDVMHQPDGICFSVWDGKIAQQQRGNSFRYHSQQKLEESGLLLKADSLAELAEAMGVSSFPLVASVCKYNQDLSEYGYDTVFGRHHLVAKVGTPVAIDEPPFYAWKTRSSILTTHGGIRKDTNCQAIDVLGHPIPGLFVAGGISGFCEMGIVPGTHRSVVASGPSLGGALALGRYAAERIAALDC</sequence>
<evidence type="ECO:0000313" key="7">
    <source>
        <dbReference type="Proteomes" id="UP000002026"/>
    </source>
</evidence>
<dbReference type="InterPro" id="IPR027477">
    <property type="entry name" value="Succ_DH/fumarate_Rdtase_cat_sf"/>
</dbReference>
<dbReference type="PANTHER" id="PTHR43400:SF10">
    <property type="entry name" value="3-OXOSTEROID 1-DEHYDROGENASE"/>
    <property type="match status" value="1"/>
</dbReference>
<proteinExistence type="predicted"/>
<dbReference type="InterPro" id="IPR003953">
    <property type="entry name" value="FAD-dep_OxRdtase_2_FAD-bd"/>
</dbReference>
<dbReference type="Gene3D" id="3.90.700.10">
    <property type="entry name" value="Succinate dehydrogenase/fumarate reductase flavoprotein, catalytic domain"/>
    <property type="match status" value="1"/>
</dbReference>
<gene>
    <name evidence="6" type="ordered locus">Shel_04200</name>
</gene>
<comment type="cofactor">
    <cofactor evidence="1">
        <name>FAD</name>
        <dbReference type="ChEBI" id="CHEBI:57692"/>
    </cofactor>
</comment>
<reference evidence="6 7" key="1">
    <citation type="journal article" date="2009" name="Stand. Genomic Sci.">
        <title>Complete genome sequence of Slackia heliotrinireducens type strain (RHS 1).</title>
        <authorList>
            <person name="Pukall R."/>
            <person name="Lapidus A."/>
            <person name="Nolan M."/>
            <person name="Copeland A."/>
            <person name="Glavina Del Rio T."/>
            <person name="Lucas S."/>
            <person name="Chen F."/>
            <person name="Tice H."/>
            <person name="Cheng J.F."/>
            <person name="Chertkov O."/>
            <person name="Bruce D."/>
            <person name="Goodwin L."/>
            <person name="Kuske C."/>
            <person name="Brettin T."/>
            <person name="Detter J.C."/>
            <person name="Han C."/>
            <person name="Pitluck S."/>
            <person name="Pati A."/>
            <person name="Mavrommatis K."/>
            <person name="Ivanova N."/>
            <person name="Ovchinnikova G."/>
            <person name="Chen A."/>
            <person name="Palaniappan K."/>
            <person name="Schneider S."/>
            <person name="Rohde M."/>
            <person name="Chain P."/>
            <person name="D'haeseleer P."/>
            <person name="Goker M."/>
            <person name="Bristow J."/>
            <person name="Eisen J.A."/>
            <person name="Markowitz V."/>
            <person name="Kyrpides N.C."/>
            <person name="Klenk H.P."/>
            <person name="Hugenholtz P."/>
        </authorList>
    </citation>
    <scope>NUCLEOTIDE SEQUENCE [LARGE SCALE GENOMIC DNA]</scope>
    <source>
        <strain evidence="7">ATCC 29202 / DSM 20476 / NCTC 11029 / RHS 1</strain>
    </source>
</reference>
<keyword evidence="4" id="KW-0560">Oxidoreductase</keyword>
<evidence type="ECO:0000259" key="5">
    <source>
        <dbReference type="Pfam" id="PF00890"/>
    </source>
</evidence>
<dbReference type="PANTHER" id="PTHR43400">
    <property type="entry name" value="FUMARATE REDUCTASE"/>
    <property type="match status" value="1"/>
</dbReference>
<evidence type="ECO:0000256" key="2">
    <source>
        <dbReference type="ARBA" id="ARBA00022630"/>
    </source>
</evidence>
<dbReference type="InterPro" id="IPR036188">
    <property type="entry name" value="FAD/NAD-bd_sf"/>
</dbReference>
<dbReference type="STRING" id="471855.Shel_04200"/>
<dbReference type="InterPro" id="IPR050315">
    <property type="entry name" value="FAD-oxidoreductase_2"/>
</dbReference>
<dbReference type="EMBL" id="CP001684">
    <property type="protein sequence ID" value="ACV21481.1"/>
    <property type="molecule type" value="Genomic_DNA"/>
</dbReference>
<dbReference type="Gene3D" id="3.50.50.60">
    <property type="entry name" value="FAD/NAD(P)-binding domain"/>
    <property type="match status" value="1"/>
</dbReference>
<dbReference type="Proteomes" id="UP000002026">
    <property type="component" value="Chromosome"/>
</dbReference>
<name>C7N2W0_SLAHD</name>
<dbReference type="AlphaFoldDB" id="C7N2W0"/>
<feature type="domain" description="FAD-dependent oxidoreductase 2 FAD-binding" evidence="5">
    <location>
        <begin position="17"/>
        <end position="440"/>
    </location>
</feature>
<keyword evidence="7" id="KW-1185">Reference proteome</keyword>
<organism evidence="6 7">
    <name type="scientific">Slackia heliotrinireducens (strain ATCC 29202 / DSM 20476 / NCTC 11029 / RHS 1)</name>
    <name type="common">Peptococcus heliotrinreducens</name>
    <dbReference type="NCBI Taxonomy" id="471855"/>
    <lineage>
        <taxon>Bacteria</taxon>
        <taxon>Bacillati</taxon>
        <taxon>Actinomycetota</taxon>
        <taxon>Coriobacteriia</taxon>
        <taxon>Eggerthellales</taxon>
        <taxon>Eggerthellaceae</taxon>
        <taxon>Slackia</taxon>
    </lineage>
</organism>
<dbReference type="GO" id="GO:0008202">
    <property type="term" value="P:steroid metabolic process"/>
    <property type="evidence" value="ECO:0007669"/>
    <property type="project" value="UniProtKB-ARBA"/>
</dbReference>
<keyword evidence="3" id="KW-0274">FAD</keyword>
<dbReference type="eggNOG" id="COG1053">
    <property type="taxonomic scope" value="Bacteria"/>
</dbReference>
<evidence type="ECO:0000256" key="1">
    <source>
        <dbReference type="ARBA" id="ARBA00001974"/>
    </source>
</evidence>
<evidence type="ECO:0000313" key="6">
    <source>
        <dbReference type="EMBL" id="ACV21481.1"/>
    </source>
</evidence>
<dbReference type="SUPFAM" id="SSF56425">
    <property type="entry name" value="Succinate dehydrogenase/fumarate reductase flavoprotein, catalytic domain"/>
    <property type="match status" value="1"/>
</dbReference>
<accession>C7N2W0</accession>
<evidence type="ECO:0000256" key="4">
    <source>
        <dbReference type="ARBA" id="ARBA00023002"/>
    </source>
</evidence>
<dbReference type="GO" id="GO:0033765">
    <property type="term" value="F:steroid dehydrogenase activity, acting on the CH-CH group of donors"/>
    <property type="evidence" value="ECO:0007669"/>
    <property type="project" value="UniProtKB-ARBA"/>
</dbReference>
<dbReference type="SUPFAM" id="SSF51905">
    <property type="entry name" value="FAD/NAD(P)-binding domain"/>
    <property type="match status" value="1"/>
</dbReference>
<protein>
    <submittedName>
        <fullName evidence="6">Succinate dehydrogenase/fumarate reductase flavoprotein subunit</fullName>
    </submittedName>
</protein>
<dbReference type="PRINTS" id="PR00411">
    <property type="entry name" value="PNDRDTASEI"/>
</dbReference>
<keyword evidence="2" id="KW-0285">Flavoprotein</keyword>
<dbReference type="HOGENOM" id="CLU_011398_4_5_11"/>
<dbReference type="KEGG" id="shi:Shel_04200"/>
<evidence type="ECO:0000256" key="3">
    <source>
        <dbReference type="ARBA" id="ARBA00022827"/>
    </source>
</evidence>
<dbReference type="Pfam" id="PF00890">
    <property type="entry name" value="FAD_binding_2"/>
    <property type="match status" value="1"/>
</dbReference>